<evidence type="ECO:0000256" key="11">
    <source>
        <dbReference type="ARBA" id="ARBA00046280"/>
    </source>
</evidence>
<evidence type="ECO:0000256" key="10">
    <source>
        <dbReference type="ARBA" id="ARBA00039744"/>
    </source>
</evidence>
<dbReference type="KEGG" id="nve:5512727"/>
<gene>
    <name evidence="14" type="ORF">NEMVEDRAFT_v1g105478</name>
</gene>
<dbReference type="GO" id="GO:2000156">
    <property type="term" value="P:regulation of retrograde vesicle-mediated transport, Golgi to ER"/>
    <property type="evidence" value="ECO:0000318"/>
    <property type="project" value="GO_Central"/>
</dbReference>
<dbReference type="InterPro" id="IPR039899">
    <property type="entry name" value="BET1_SNARE"/>
</dbReference>
<evidence type="ECO:0000256" key="1">
    <source>
        <dbReference type="ARBA" id="ARBA00004194"/>
    </source>
</evidence>
<sequence>GSGKMENIMESENNRMVDNLASKVSRLKGIAIDIERESKQQNDYLGGMGDDFGSASGLLGGSVQRLSNMMGAGKSNRRLMCYLITGLVFIFFVLYYGLGKIVR</sequence>
<dbReference type="HOGENOM" id="CLU_086133_2_2_1"/>
<dbReference type="eggNOG" id="KOG3385">
    <property type="taxonomic scope" value="Eukaryota"/>
</dbReference>
<proteinExistence type="predicted"/>
<dbReference type="InParanoid" id="A7S5H3"/>
<keyword evidence="3 12" id="KW-0812">Transmembrane</keyword>
<reference evidence="14 15" key="1">
    <citation type="journal article" date="2007" name="Science">
        <title>Sea anemone genome reveals ancestral eumetazoan gene repertoire and genomic organization.</title>
        <authorList>
            <person name="Putnam N.H."/>
            <person name="Srivastava M."/>
            <person name="Hellsten U."/>
            <person name="Dirks B."/>
            <person name="Chapman J."/>
            <person name="Salamov A."/>
            <person name="Terry A."/>
            <person name="Shapiro H."/>
            <person name="Lindquist E."/>
            <person name="Kapitonov V.V."/>
            <person name="Jurka J."/>
            <person name="Genikhovich G."/>
            <person name="Grigoriev I.V."/>
            <person name="Lucas S.M."/>
            <person name="Steele R.E."/>
            <person name="Finnerty J.R."/>
            <person name="Technau U."/>
            <person name="Martindale M.Q."/>
            <person name="Rokhsar D.S."/>
        </authorList>
    </citation>
    <scope>NUCLEOTIDE SEQUENCE [LARGE SCALE GENOMIC DNA]</scope>
    <source>
        <strain evidence="15">CH2 X CH6</strain>
    </source>
</reference>
<comment type="function">
    <text evidence="9">Vesicle SNARE required for targeting and fusion of retrograde transport vesicles with the Golgi complex. Required for the integrity of the Golgi complex.</text>
</comment>
<dbReference type="GO" id="GO:0000139">
    <property type="term" value="C:Golgi membrane"/>
    <property type="evidence" value="ECO:0007669"/>
    <property type="project" value="UniProtKB-SubCell"/>
</dbReference>
<dbReference type="InterPro" id="IPR000727">
    <property type="entry name" value="T_SNARE_dom"/>
</dbReference>
<dbReference type="AlphaFoldDB" id="A7S5H3"/>
<feature type="non-terminal residue" evidence="14">
    <location>
        <position position="1"/>
    </location>
</feature>
<dbReference type="SUPFAM" id="SSF58038">
    <property type="entry name" value="SNARE fusion complex"/>
    <property type="match status" value="1"/>
</dbReference>
<organism evidence="14 15">
    <name type="scientific">Nematostella vectensis</name>
    <name type="common">Starlet sea anemone</name>
    <dbReference type="NCBI Taxonomy" id="45351"/>
    <lineage>
        <taxon>Eukaryota</taxon>
        <taxon>Metazoa</taxon>
        <taxon>Cnidaria</taxon>
        <taxon>Anthozoa</taxon>
        <taxon>Hexacorallia</taxon>
        <taxon>Actiniaria</taxon>
        <taxon>Edwardsiidae</taxon>
        <taxon>Nematostella</taxon>
    </lineage>
</organism>
<dbReference type="STRING" id="45351.A7S5H3"/>
<evidence type="ECO:0000256" key="12">
    <source>
        <dbReference type="SAM" id="Phobius"/>
    </source>
</evidence>
<dbReference type="GO" id="GO:0005829">
    <property type="term" value="C:cytosol"/>
    <property type="evidence" value="ECO:0007669"/>
    <property type="project" value="GOC"/>
</dbReference>
<keyword evidence="7" id="KW-0175">Coiled coil</keyword>
<evidence type="ECO:0000313" key="15">
    <source>
        <dbReference type="Proteomes" id="UP000001593"/>
    </source>
</evidence>
<dbReference type="EMBL" id="DS469583">
    <property type="protein sequence ID" value="EDO40976.1"/>
    <property type="molecule type" value="Genomic_DNA"/>
</dbReference>
<name>A7S5H3_NEMVE</name>
<feature type="transmembrane region" description="Helical" evidence="12">
    <location>
        <begin position="79"/>
        <end position="98"/>
    </location>
</feature>
<protein>
    <recommendedName>
        <fullName evidence="10">BET1-like protein</fullName>
    </recommendedName>
</protein>
<dbReference type="PROSITE" id="PS50192">
    <property type="entry name" value="T_SNARE"/>
    <property type="match status" value="1"/>
</dbReference>
<evidence type="ECO:0000259" key="13">
    <source>
        <dbReference type="PROSITE" id="PS50192"/>
    </source>
</evidence>
<dbReference type="FunFam" id="1.20.5.110:FF:000038">
    <property type="entry name" value="BET1-like protein isoform X2"/>
    <property type="match status" value="1"/>
</dbReference>
<dbReference type="OMA" id="RLMCYLI"/>
<evidence type="ECO:0000256" key="5">
    <source>
        <dbReference type="ARBA" id="ARBA00022989"/>
    </source>
</evidence>
<dbReference type="CDD" id="cd15853">
    <property type="entry name" value="SNARE_Bet1"/>
    <property type="match status" value="1"/>
</dbReference>
<dbReference type="GO" id="GO:0031201">
    <property type="term" value="C:SNARE complex"/>
    <property type="evidence" value="ECO:0000318"/>
    <property type="project" value="GO_Central"/>
</dbReference>
<dbReference type="PhylomeDB" id="A7S5H3"/>
<comment type="subcellular location">
    <subcellularLocation>
        <location evidence="11">Endomembrane system</location>
        <topology evidence="11">Single-pass type IV membrane protein</topology>
    </subcellularLocation>
    <subcellularLocation>
        <location evidence="1">Golgi apparatus membrane</location>
        <topology evidence="1">Single-pass membrane protein</topology>
    </subcellularLocation>
</comment>
<evidence type="ECO:0000256" key="7">
    <source>
        <dbReference type="ARBA" id="ARBA00023054"/>
    </source>
</evidence>
<feature type="domain" description="T-SNARE coiled-coil homology" evidence="13">
    <location>
        <begin position="7"/>
        <end position="69"/>
    </location>
</feature>
<evidence type="ECO:0000256" key="9">
    <source>
        <dbReference type="ARBA" id="ARBA00037250"/>
    </source>
</evidence>
<dbReference type="PANTHER" id="PTHR12791">
    <property type="entry name" value="GOLGI SNARE BET1-RELATED"/>
    <property type="match status" value="1"/>
</dbReference>
<evidence type="ECO:0000256" key="3">
    <source>
        <dbReference type="ARBA" id="ARBA00022692"/>
    </source>
</evidence>
<dbReference type="GO" id="GO:0005484">
    <property type="term" value="F:SNAP receptor activity"/>
    <property type="evidence" value="ECO:0000318"/>
    <property type="project" value="GO_Central"/>
</dbReference>
<dbReference type="GO" id="GO:0015031">
    <property type="term" value="P:protein transport"/>
    <property type="evidence" value="ECO:0007669"/>
    <property type="project" value="UniProtKB-KW"/>
</dbReference>
<keyword evidence="15" id="KW-1185">Reference proteome</keyword>
<dbReference type="Gene3D" id="1.20.5.110">
    <property type="match status" value="1"/>
</dbReference>
<evidence type="ECO:0000256" key="6">
    <source>
        <dbReference type="ARBA" id="ARBA00023034"/>
    </source>
</evidence>
<dbReference type="GO" id="GO:0042147">
    <property type="term" value="P:retrograde transport, endosome to Golgi"/>
    <property type="evidence" value="ECO:0000318"/>
    <property type="project" value="GO_Central"/>
</dbReference>
<dbReference type="Proteomes" id="UP000001593">
    <property type="component" value="Unassembled WGS sequence"/>
</dbReference>
<evidence type="ECO:0000256" key="8">
    <source>
        <dbReference type="ARBA" id="ARBA00023136"/>
    </source>
</evidence>
<keyword evidence="4" id="KW-0653">Protein transport</keyword>
<evidence type="ECO:0000313" key="14">
    <source>
        <dbReference type="EMBL" id="EDO40976.1"/>
    </source>
</evidence>
<keyword evidence="2" id="KW-0813">Transport</keyword>
<accession>A7S5H3</accession>
<keyword evidence="8 12" id="KW-0472">Membrane</keyword>
<dbReference type="OrthoDB" id="261831at2759"/>
<keyword evidence="6" id="KW-0333">Golgi apparatus</keyword>
<evidence type="ECO:0000256" key="2">
    <source>
        <dbReference type="ARBA" id="ARBA00022448"/>
    </source>
</evidence>
<evidence type="ECO:0000256" key="4">
    <source>
        <dbReference type="ARBA" id="ARBA00022927"/>
    </source>
</evidence>
<keyword evidence="5 12" id="KW-1133">Transmembrane helix</keyword>